<name>A0A0K0XU83_9GAMM</name>
<dbReference type="AlphaFoldDB" id="A0A0K0XU83"/>
<evidence type="ECO:0000313" key="2">
    <source>
        <dbReference type="Proteomes" id="UP000066624"/>
    </source>
</evidence>
<dbReference type="KEGG" id="wma:WM2015_883"/>
<protein>
    <submittedName>
        <fullName evidence="1">Uncharacterized protein</fullName>
    </submittedName>
</protein>
<gene>
    <name evidence="1" type="ORF">WM2015_883</name>
</gene>
<reference evidence="1 2" key="1">
    <citation type="submission" date="2015-07" db="EMBL/GenBank/DDBJ databases">
        <authorList>
            <person name="Noorani M."/>
        </authorList>
    </citation>
    <scope>NUCLEOTIDE SEQUENCE [LARGE SCALE GENOMIC DNA]</scope>
    <source>
        <strain evidence="1 2">KCTC 42284</strain>
    </source>
</reference>
<accession>A0A0K0XU83</accession>
<keyword evidence="2" id="KW-1185">Reference proteome</keyword>
<sequence length="88" mass="10340">MSEHLSEYWYLYWGVLATAAYFWYRFRQTDSRKSRAERARSLMAGSQYLDPNSDRYSKGLFGRQVLIVMVGMVFVVIALFIVWLLGSL</sequence>
<dbReference type="EMBL" id="CP012154">
    <property type="protein sequence ID" value="AKS41264.1"/>
    <property type="molecule type" value="Genomic_DNA"/>
</dbReference>
<organism evidence="1 2">
    <name type="scientific">Wenzhouxiangella marina</name>
    <dbReference type="NCBI Taxonomy" id="1579979"/>
    <lineage>
        <taxon>Bacteria</taxon>
        <taxon>Pseudomonadati</taxon>
        <taxon>Pseudomonadota</taxon>
        <taxon>Gammaproteobacteria</taxon>
        <taxon>Chromatiales</taxon>
        <taxon>Wenzhouxiangellaceae</taxon>
        <taxon>Wenzhouxiangella</taxon>
    </lineage>
</organism>
<evidence type="ECO:0000313" key="1">
    <source>
        <dbReference type="EMBL" id="AKS41264.1"/>
    </source>
</evidence>
<proteinExistence type="predicted"/>
<dbReference type="RefSeq" id="WP_049724911.1">
    <property type="nucleotide sequence ID" value="NZ_CP012154.1"/>
</dbReference>
<dbReference type="Proteomes" id="UP000066624">
    <property type="component" value="Chromosome"/>
</dbReference>